<dbReference type="Gene3D" id="3.30.70.1290">
    <property type="entry name" value="Transposase IS200-like"/>
    <property type="match status" value="1"/>
</dbReference>
<dbReference type="GO" id="GO:0003677">
    <property type="term" value="F:DNA binding"/>
    <property type="evidence" value="ECO:0007669"/>
    <property type="project" value="InterPro"/>
</dbReference>
<dbReference type="AlphaFoldDB" id="A0A0G0GNN2"/>
<dbReference type="InterPro" id="IPR036515">
    <property type="entry name" value="Transposase_17_sf"/>
</dbReference>
<evidence type="ECO:0000313" key="3">
    <source>
        <dbReference type="Proteomes" id="UP000034701"/>
    </source>
</evidence>
<organism evidence="2 3">
    <name type="scientific">Candidatus Nomurabacteria bacterium GW2011_GWA1_37_20</name>
    <dbReference type="NCBI Taxonomy" id="1618729"/>
    <lineage>
        <taxon>Bacteria</taxon>
        <taxon>Candidatus Nomuraibacteriota</taxon>
    </lineage>
</organism>
<name>A0A0G0GNN2_9BACT</name>
<dbReference type="PANTHER" id="PTHR34322:SF2">
    <property type="entry name" value="TRANSPOSASE IS200-LIKE DOMAIN-CONTAINING PROTEIN"/>
    <property type="match status" value="1"/>
</dbReference>
<dbReference type="SUPFAM" id="SSF143422">
    <property type="entry name" value="Transposase IS200-like"/>
    <property type="match status" value="1"/>
</dbReference>
<comment type="caution">
    <text evidence="2">The sequence shown here is derived from an EMBL/GenBank/DDBJ whole genome shotgun (WGS) entry which is preliminary data.</text>
</comment>
<dbReference type="Proteomes" id="UP000034701">
    <property type="component" value="Unassembled WGS sequence"/>
</dbReference>
<dbReference type="SMART" id="SM01321">
    <property type="entry name" value="Y1_Tnp"/>
    <property type="match status" value="1"/>
</dbReference>
<gene>
    <name evidence="2" type="ORF">US45_C0041G0001</name>
</gene>
<evidence type="ECO:0000259" key="1">
    <source>
        <dbReference type="SMART" id="SM01321"/>
    </source>
</evidence>
<evidence type="ECO:0000313" key="2">
    <source>
        <dbReference type="EMBL" id="KKQ31617.1"/>
    </source>
</evidence>
<protein>
    <submittedName>
        <fullName evidence="2">Transposase</fullName>
    </submittedName>
</protein>
<dbReference type="InterPro" id="IPR002686">
    <property type="entry name" value="Transposase_17"/>
</dbReference>
<dbReference type="GO" id="GO:0004803">
    <property type="term" value="F:transposase activity"/>
    <property type="evidence" value="ECO:0007669"/>
    <property type="project" value="InterPro"/>
</dbReference>
<reference evidence="2 3" key="1">
    <citation type="journal article" date="2015" name="Nature">
        <title>rRNA introns, odd ribosomes, and small enigmatic genomes across a large radiation of phyla.</title>
        <authorList>
            <person name="Brown C.T."/>
            <person name="Hug L.A."/>
            <person name="Thomas B.C."/>
            <person name="Sharon I."/>
            <person name="Castelle C.J."/>
            <person name="Singh A."/>
            <person name="Wilkins M.J."/>
            <person name="Williams K.H."/>
            <person name="Banfield J.F."/>
        </authorList>
    </citation>
    <scope>NUCLEOTIDE SEQUENCE [LARGE SCALE GENOMIC DNA]</scope>
</reference>
<sequence>MLSGDTSDTLLHMLRKDPFIIGEYYHLHNRGIDKRVIFKSKNDYERFLMLLYISNSNDDKPLRLDNLINHSHKNFDEIMVLDRGQPLISIGAWCLMTNHFHILIRQEVDGGITKFMKKLGTGYSMFFNIKYQRSGALFGGLFKSKLIGNDDNYMRQLFAYIHLNSLDIEFPKWKDNLNNSSIEMRKFLESYRYSSYQDYIEIDRVEKNILNKENFPDYFGDLKSFKDFVENYFIKSDL</sequence>
<dbReference type="GO" id="GO:0006313">
    <property type="term" value="P:DNA transposition"/>
    <property type="evidence" value="ECO:0007669"/>
    <property type="project" value="InterPro"/>
</dbReference>
<accession>A0A0G0GNN2</accession>
<feature type="domain" description="Transposase IS200-like" evidence="1">
    <location>
        <begin position="20"/>
        <end position="164"/>
    </location>
</feature>
<dbReference type="Pfam" id="PF01797">
    <property type="entry name" value="Y1_Tnp"/>
    <property type="match status" value="1"/>
</dbReference>
<proteinExistence type="predicted"/>
<dbReference type="PANTHER" id="PTHR34322">
    <property type="entry name" value="TRANSPOSASE, Y1_TNP DOMAIN-CONTAINING"/>
    <property type="match status" value="1"/>
</dbReference>
<dbReference type="EMBL" id="LBTA01000041">
    <property type="protein sequence ID" value="KKQ31617.1"/>
    <property type="molecule type" value="Genomic_DNA"/>
</dbReference>